<dbReference type="Proteomes" id="UP000031014">
    <property type="component" value="Unassembled WGS sequence"/>
</dbReference>
<gene>
    <name evidence="2" type="ORF">SAMD00020551_2573</name>
</gene>
<name>A0A0A8X5Z0_MESS1</name>
<keyword evidence="1" id="KW-0472">Membrane</keyword>
<dbReference type="RefSeq" id="WP_156972674.1">
    <property type="nucleotide sequence ID" value="NZ_BASE01000055.1"/>
</dbReference>
<dbReference type="EMBL" id="BASE01000055">
    <property type="protein sequence ID" value="GAM14422.1"/>
    <property type="molecule type" value="Genomic_DNA"/>
</dbReference>
<protein>
    <submittedName>
        <fullName evidence="2">Uncharacterized protein</fullName>
    </submittedName>
</protein>
<evidence type="ECO:0000313" key="3">
    <source>
        <dbReference type="Proteomes" id="UP000031014"/>
    </source>
</evidence>
<evidence type="ECO:0000256" key="1">
    <source>
        <dbReference type="SAM" id="Phobius"/>
    </source>
</evidence>
<reference evidence="2 3" key="1">
    <citation type="submission" date="2013-06" db="EMBL/GenBank/DDBJ databases">
        <title>Whole genome shotgun sequence of Bacillus selenatarsenatis SF-1.</title>
        <authorList>
            <person name="Kuroda M."/>
            <person name="Sei K."/>
            <person name="Yamashita M."/>
            <person name="Ike M."/>
        </authorList>
    </citation>
    <scope>NUCLEOTIDE SEQUENCE [LARGE SCALE GENOMIC DNA]</scope>
    <source>
        <strain evidence="2 3">SF-1</strain>
    </source>
</reference>
<evidence type="ECO:0000313" key="2">
    <source>
        <dbReference type="EMBL" id="GAM14422.1"/>
    </source>
</evidence>
<sequence>MKATDRKAQAEIQDEIVEVASDDNSKVGTWISVGVVGAVILATYFILFGLYMARV</sequence>
<dbReference type="STRING" id="1321606.SAMD00020551_2573"/>
<organism evidence="2 3">
    <name type="scientific">Mesobacillus selenatarsenatis (strain DSM 18680 / JCM 14380 / FERM P-15431 / SF-1)</name>
    <dbReference type="NCBI Taxonomy" id="1321606"/>
    <lineage>
        <taxon>Bacteria</taxon>
        <taxon>Bacillati</taxon>
        <taxon>Bacillota</taxon>
        <taxon>Bacilli</taxon>
        <taxon>Bacillales</taxon>
        <taxon>Bacillaceae</taxon>
        <taxon>Mesobacillus</taxon>
    </lineage>
</organism>
<proteinExistence type="predicted"/>
<dbReference type="OrthoDB" id="2916159at2"/>
<keyword evidence="1" id="KW-0812">Transmembrane</keyword>
<accession>A0A0A8X5Z0</accession>
<keyword evidence="1" id="KW-1133">Transmembrane helix</keyword>
<comment type="caution">
    <text evidence="2">The sequence shown here is derived from an EMBL/GenBank/DDBJ whole genome shotgun (WGS) entry which is preliminary data.</text>
</comment>
<keyword evidence="3" id="KW-1185">Reference proteome</keyword>
<dbReference type="AlphaFoldDB" id="A0A0A8X5Z0"/>
<feature type="transmembrane region" description="Helical" evidence="1">
    <location>
        <begin position="30"/>
        <end position="53"/>
    </location>
</feature>